<feature type="compositionally biased region" description="Basic and acidic residues" evidence="1">
    <location>
        <begin position="180"/>
        <end position="199"/>
    </location>
</feature>
<comment type="caution">
    <text evidence="2">The sequence shown here is derived from an EMBL/GenBank/DDBJ whole genome shotgun (WGS) entry which is preliminary data.</text>
</comment>
<name>A0AAV0APU0_PHAPC</name>
<proteinExistence type="predicted"/>
<feature type="compositionally biased region" description="Basic and acidic residues" evidence="1">
    <location>
        <begin position="142"/>
        <end position="154"/>
    </location>
</feature>
<gene>
    <name evidence="2" type="ORF">PPACK8108_LOCUS5921</name>
</gene>
<evidence type="ECO:0000256" key="1">
    <source>
        <dbReference type="SAM" id="MobiDB-lite"/>
    </source>
</evidence>
<dbReference type="EMBL" id="CALTRL010001144">
    <property type="protein sequence ID" value="CAH7671162.1"/>
    <property type="molecule type" value="Genomic_DNA"/>
</dbReference>
<dbReference type="Proteomes" id="UP001153365">
    <property type="component" value="Unassembled WGS sequence"/>
</dbReference>
<feature type="compositionally biased region" description="Low complexity" evidence="1">
    <location>
        <begin position="69"/>
        <end position="78"/>
    </location>
</feature>
<evidence type="ECO:0000313" key="2">
    <source>
        <dbReference type="EMBL" id="CAH7671162.1"/>
    </source>
</evidence>
<accession>A0AAV0APU0</accession>
<protein>
    <submittedName>
        <fullName evidence="2">Uncharacterized protein</fullName>
    </submittedName>
</protein>
<sequence length="214" mass="24324">MITRGKETDISKRREAKEGRTKELKIQLEVMAALKKLEEKDLEESMEQDYGPSEKQDESGEEYSKSKESQTSSSSNKDSTVEEELLIQRAKLLEISGSPYRTGQLTLRPKTEPTQGIGIEEPVISKNSSPEIYVPSIPSSVKTEDKSPIIERDNMQQMDWIHWRKKKKTGVGQASAAKQEQPKAESSAKEESRENKKECYCQQESIYHGIKRGQ</sequence>
<reference evidence="2" key="1">
    <citation type="submission" date="2022-06" db="EMBL/GenBank/DDBJ databases">
        <authorList>
            <consortium name="SYNGENTA / RWTH Aachen University"/>
        </authorList>
    </citation>
    <scope>NUCLEOTIDE SEQUENCE</scope>
</reference>
<feature type="region of interest" description="Disordered" evidence="1">
    <location>
        <begin position="98"/>
        <end position="199"/>
    </location>
</feature>
<evidence type="ECO:0000313" key="3">
    <source>
        <dbReference type="Proteomes" id="UP001153365"/>
    </source>
</evidence>
<keyword evidence="3" id="KW-1185">Reference proteome</keyword>
<organism evidence="2 3">
    <name type="scientific">Phakopsora pachyrhizi</name>
    <name type="common">Asian soybean rust disease fungus</name>
    <dbReference type="NCBI Taxonomy" id="170000"/>
    <lineage>
        <taxon>Eukaryota</taxon>
        <taxon>Fungi</taxon>
        <taxon>Dikarya</taxon>
        <taxon>Basidiomycota</taxon>
        <taxon>Pucciniomycotina</taxon>
        <taxon>Pucciniomycetes</taxon>
        <taxon>Pucciniales</taxon>
        <taxon>Phakopsoraceae</taxon>
        <taxon>Phakopsora</taxon>
    </lineage>
</organism>
<feature type="compositionally biased region" description="Basic and acidic residues" evidence="1">
    <location>
        <begin position="52"/>
        <end position="68"/>
    </location>
</feature>
<feature type="region of interest" description="Disordered" evidence="1">
    <location>
        <begin position="39"/>
        <end position="82"/>
    </location>
</feature>
<dbReference type="AlphaFoldDB" id="A0AAV0APU0"/>
<feature type="region of interest" description="Disordered" evidence="1">
    <location>
        <begin position="1"/>
        <end position="25"/>
    </location>
</feature>